<dbReference type="GO" id="GO:0009893">
    <property type="term" value="P:positive regulation of metabolic process"/>
    <property type="evidence" value="ECO:0007669"/>
    <property type="project" value="UniProtKB-ARBA"/>
</dbReference>
<dbReference type="GO" id="GO:0003677">
    <property type="term" value="F:DNA binding"/>
    <property type="evidence" value="ECO:0007669"/>
    <property type="project" value="UniProtKB-KW"/>
</dbReference>
<keyword evidence="4" id="KW-0238">DNA-binding</keyword>
<evidence type="ECO:0000256" key="5">
    <source>
        <dbReference type="ARBA" id="ARBA00023163"/>
    </source>
</evidence>
<gene>
    <name evidence="9" type="ORF">BDV25DRAFT_128093</name>
</gene>
<evidence type="ECO:0000256" key="3">
    <source>
        <dbReference type="ARBA" id="ARBA00023015"/>
    </source>
</evidence>
<feature type="region of interest" description="Disordered" evidence="7">
    <location>
        <begin position="51"/>
        <end position="71"/>
    </location>
</feature>
<dbReference type="AlphaFoldDB" id="A0A5N6U251"/>
<dbReference type="Pfam" id="PF04082">
    <property type="entry name" value="Fungal_trans"/>
    <property type="match status" value="1"/>
</dbReference>
<dbReference type="GO" id="GO:0005634">
    <property type="term" value="C:nucleus"/>
    <property type="evidence" value="ECO:0007669"/>
    <property type="project" value="UniProtKB-SubCell"/>
</dbReference>
<dbReference type="PANTHER" id="PTHR46910">
    <property type="entry name" value="TRANSCRIPTION FACTOR PDR1"/>
    <property type="match status" value="1"/>
</dbReference>
<keyword evidence="5" id="KW-0804">Transcription</keyword>
<reference evidence="9 10" key="1">
    <citation type="submission" date="2019-04" db="EMBL/GenBank/DDBJ databases">
        <title>Friends and foes A comparative genomics study of 23 Aspergillus species from section Flavi.</title>
        <authorList>
            <consortium name="DOE Joint Genome Institute"/>
            <person name="Kjaerbolling I."/>
            <person name="Vesth T."/>
            <person name="Frisvad J.C."/>
            <person name="Nybo J.L."/>
            <person name="Theobald S."/>
            <person name="Kildgaard S."/>
            <person name="Isbrandt T."/>
            <person name="Kuo A."/>
            <person name="Sato A."/>
            <person name="Lyhne E.K."/>
            <person name="Kogle M.E."/>
            <person name="Wiebenga A."/>
            <person name="Kun R.S."/>
            <person name="Lubbers R.J."/>
            <person name="Makela M.R."/>
            <person name="Barry K."/>
            <person name="Chovatia M."/>
            <person name="Clum A."/>
            <person name="Daum C."/>
            <person name="Haridas S."/>
            <person name="He G."/>
            <person name="LaButti K."/>
            <person name="Lipzen A."/>
            <person name="Mondo S."/>
            <person name="Riley R."/>
            <person name="Salamov A."/>
            <person name="Simmons B.A."/>
            <person name="Magnuson J.K."/>
            <person name="Henrissat B."/>
            <person name="Mortensen U.H."/>
            <person name="Larsen T.O."/>
            <person name="Devries R.P."/>
            <person name="Grigoriev I.V."/>
            <person name="Machida M."/>
            <person name="Baker S.E."/>
            <person name="Andersen M.R."/>
        </authorList>
    </citation>
    <scope>NUCLEOTIDE SEQUENCE [LARGE SCALE GENOMIC DNA]</scope>
    <source>
        <strain evidence="9 10">IBT 18842</strain>
    </source>
</reference>
<comment type="subcellular location">
    <subcellularLocation>
        <location evidence="1">Nucleus</location>
    </subcellularLocation>
</comment>
<evidence type="ECO:0000256" key="7">
    <source>
        <dbReference type="SAM" id="MobiDB-lite"/>
    </source>
</evidence>
<evidence type="ECO:0000256" key="2">
    <source>
        <dbReference type="ARBA" id="ARBA00022723"/>
    </source>
</evidence>
<evidence type="ECO:0000259" key="8">
    <source>
        <dbReference type="PROSITE" id="PS50048"/>
    </source>
</evidence>
<dbReference type="SUPFAM" id="SSF57701">
    <property type="entry name" value="Zn2/Cys6 DNA-binding domain"/>
    <property type="match status" value="1"/>
</dbReference>
<dbReference type="Gene3D" id="4.10.240.10">
    <property type="entry name" value="Zn(2)-C6 fungal-type DNA-binding domain"/>
    <property type="match status" value="1"/>
</dbReference>
<evidence type="ECO:0000313" key="9">
    <source>
        <dbReference type="EMBL" id="KAE8152311.1"/>
    </source>
</evidence>
<keyword evidence="2" id="KW-0479">Metal-binding</keyword>
<evidence type="ECO:0000256" key="1">
    <source>
        <dbReference type="ARBA" id="ARBA00004123"/>
    </source>
</evidence>
<dbReference type="SMART" id="SM00906">
    <property type="entry name" value="Fungal_trans"/>
    <property type="match status" value="1"/>
</dbReference>
<dbReference type="Proteomes" id="UP000325780">
    <property type="component" value="Unassembled WGS sequence"/>
</dbReference>
<feature type="domain" description="Zn(2)-C6 fungal-type" evidence="8">
    <location>
        <begin position="16"/>
        <end position="46"/>
    </location>
</feature>
<dbReference type="PROSITE" id="PS50048">
    <property type="entry name" value="ZN2_CY6_FUNGAL_2"/>
    <property type="match status" value="1"/>
</dbReference>
<dbReference type="InterPro" id="IPR036864">
    <property type="entry name" value="Zn2-C6_fun-type_DNA-bd_sf"/>
</dbReference>
<dbReference type="GO" id="GO:0008270">
    <property type="term" value="F:zinc ion binding"/>
    <property type="evidence" value="ECO:0007669"/>
    <property type="project" value="InterPro"/>
</dbReference>
<dbReference type="GO" id="GO:0000981">
    <property type="term" value="F:DNA-binding transcription factor activity, RNA polymerase II-specific"/>
    <property type="evidence" value="ECO:0007669"/>
    <property type="project" value="InterPro"/>
</dbReference>
<evidence type="ECO:0000256" key="6">
    <source>
        <dbReference type="ARBA" id="ARBA00023242"/>
    </source>
</evidence>
<dbReference type="PANTHER" id="PTHR46910:SF37">
    <property type="entry name" value="ZN(II)2CYS6 TRANSCRIPTION FACTOR (EUROFUNG)"/>
    <property type="match status" value="1"/>
</dbReference>
<feature type="compositionally biased region" description="Polar residues" evidence="7">
    <location>
        <begin position="56"/>
        <end position="71"/>
    </location>
</feature>
<dbReference type="GO" id="GO:0006351">
    <property type="term" value="P:DNA-templated transcription"/>
    <property type="evidence" value="ECO:0007669"/>
    <property type="project" value="InterPro"/>
</dbReference>
<name>A0A5N6U251_ASPAV</name>
<dbReference type="OrthoDB" id="103819at2759"/>
<dbReference type="SMART" id="SM00066">
    <property type="entry name" value="GAL4"/>
    <property type="match status" value="1"/>
</dbReference>
<dbReference type="CDD" id="cd00067">
    <property type="entry name" value="GAL4"/>
    <property type="match status" value="1"/>
</dbReference>
<protein>
    <recommendedName>
        <fullName evidence="8">Zn(2)-C6 fungal-type domain-containing protein</fullName>
    </recommendedName>
</protein>
<dbReference type="EMBL" id="ML742055">
    <property type="protein sequence ID" value="KAE8152311.1"/>
    <property type="molecule type" value="Genomic_DNA"/>
</dbReference>
<proteinExistence type="predicted"/>
<keyword evidence="6" id="KW-0539">Nucleus</keyword>
<dbReference type="CDD" id="cd12148">
    <property type="entry name" value="fungal_TF_MHR"/>
    <property type="match status" value="1"/>
</dbReference>
<dbReference type="InterPro" id="IPR007219">
    <property type="entry name" value="XnlR_reg_dom"/>
</dbReference>
<keyword evidence="10" id="KW-1185">Reference proteome</keyword>
<evidence type="ECO:0000313" key="10">
    <source>
        <dbReference type="Proteomes" id="UP000325780"/>
    </source>
</evidence>
<keyword evidence="3" id="KW-0805">Transcription regulation</keyword>
<organism evidence="9 10">
    <name type="scientific">Aspergillus avenaceus</name>
    <dbReference type="NCBI Taxonomy" id="36643"/>
    <lineage>
        <taxon>Eukaryota</taxon>
        <taxon>Fungi</taxon>
        <taxon>Dikarya</taxon>
        <taxon>Ascomycota</taxon>
        <taxon>Pezizomycotina</taxon>
        <taxon>Eurotiomycetes</taxon>
        <taxon>Eurotiomycetidae</taxon>
        <taxon>Eurotiales</taxon>
        <taxon>Aspergillaceae</taxon>
        <taxon>Aspergillus</taxon>
        <taxon>Aspergillus subgen. Circumdati</taxon>
    </lineage>
</organism>
<sequence length="623" mass="70363">MTDPSSADRPILAHFSCDHCRRQKFKCSREIPKCSVCKPWPGSCVYSRDNPPMGPHSNTGPSIANSQANPQITPESIETRLERIERAIEQLAGSVNKIVGTVGSANLSDSTSTFSQILGSSVLLKKTRGGIETTTDTPGFRVPSRRTGYYLISQFLEHSELGEAFFCMPSDEILRQVVFDPENVPRKAWVVYFNHTMLALLSNEESYKHEEAESFRQNVRLALNDSSIFLEPHEANVQALTFLAMHGEDYATPRPSWIMMGHACRQAEVLNLHRPAYHDPGSQQRNLSLFWLLFMFDKSSSLAFGCSPLLPTAYYGNVPFPDFDYLLKFQPHNSSVFGSHANTHTSTFGAHLLTQSFKMSKLTGRILDKRVSGGIFDDTEAIKIELDTWYQQTNQILSGALDAESYLINSDQRQEMTLGITCMKFHYLHVLIFLLKGNSEHKSLRLDSAREAISLLPAMVSNWGSVYNGVLWHLLYYPFIPFFVIFKNIVQDSDYLSPAVDNDLGLLSETVSYFANMSSKCRLLITVCSRLEQIATVFLHLAQAHTSNDSHHHEDVTVAAELEGIDIINYLEWLPADISTQWQHKEDEPMADMGIAESRALDDQKRMLDCTFDWFAWDAYYAG</sequence>
<dbReference type="InterPro" id="IPR001138">
    <property type="entry name" value="Zn2Cys6_DnaBD"/>
</dbReference>
<accession>A0A5N6U251</accession>
<evidence type="ECO:0000256" key="4">
    <source>
        <dbReference type="ARBA" id="ARBA00023125"/>
    </source>
</evidence>
<dbReference type="InterPro" id="IPR050987">
    <property type="entry name" value="AtrR-like"/>
</dbReference>
<dbReference type="Pfam" id="PF00172">
    <property type="entry name" value="Zn_clus"/>
    <property type="match status" value="1"/>
</dbReference>
<dbReference type="PROSITE" id="PS00463">
    <property type="entry name" value="ZN2_CY6_FUNGAL_1"/>
    <property type="match status" value="1"/>
</dbReference>